<feature type="transmembrane region" description="Helical" evidence="1">
    <location>
        <begin position="94"/>
        <end position="114"/>
    </location>
</feature>
<evidence type="ECO:0000256" key="1">
    <source>
        <dbReference type="SAM" id="Phobius"/>
    </source>
</evidence>
<keyword evidence="1" id="KW-0812">Transmembrane</keyword>
<dbReference type="RefSeq" id="WP_386727590.1">
    <property type="nucleotide sequence ID" value="NZ_JBHSTP010000001.1"/>
</dbReference>
<accession>A0ABW1VDF4</accession>
<keyword evidence="1" id="KW-1133">Transmembrane helix</keyword>
<dbReference type="EMBL" id="JBHSTP010000001">
    <property type="protein sequence ID" value="MFC6355155.1"/>
    <property type="molecule type" value="Genomic_DNA"/>
</dbReference>
<reference evidence="3" key="1">
    <citation type="journal article" date="2019" name="Int. J. Syst. Evol. Microbiol.">
        <title>The Global Catalogue of Microorganisms (GCM) 10K type strain sequencing project: providing services to taxonomists for standard genome sequencing and annotation.</title>
        <authorList>
            <consortium name="The Broad Institute Genomics Platform"/>
            <consortium name="The Broad Institute Genome Sequencing Center for Infectious Disease"/>
            <person name="Wu L."/>
            <person name="Ma J."/>
        </authorList>
    </citation>
    <scope>NUCLEOTIDE SEQUENCE [LARGE SCALE GENOMIC DNA]</scope>
    <source>
        <strain evidence="3">CCUG 43304</strain>
    </source>
</reference>
<dbReference type="Proteomes" id="UP001596306">
    <property type="component" value="Unassembled WGS sequence"/>
</dbReference>
<feature type="transmembrane region" description="Helical" evidence="1">
    <location>
        <begin position="58"/>
        <end position="82"/>
    </location>
</feature>
<proteinExistence type="predicted"/>
<name>A0ABW1VDF4_9MICO</name>
<sequence>MSTHETMMDATSGTRRTPLWLATTIAVFFGLSYAYDVWEAVGNLVGLSSLASGLGTTLSVFGWIVLVFALVLPIILFGLAFWLGRSRGVLAQAALYLVGLGVSATLYLDVYSVFGPGSLLA</sequence>
<gene>
    <name evidence="2" type="ORF">ACFQB0_03390</name>
</gene>
<evidence type="ECO:0008006" key="4">
    <source>
        <dbReference type="Google" id="ProtNLM"/>
    </source>
</evidence>
<protein>
    <recommendedName>
        <fullName evidence="4">Bacitracin resistance protein</fullName>
    </recommendedName>
</protein>
<comment type="caution">
    <text evidence="2">The sequence shown here is derived from an EMBL/GenBank/DDBJ whole genome shotgun (WGS) entry which is preliminary data.</text>
</comment>
<keyword evidence="1" id="KW-0472">Membrane</keyword>
<evidence type="ECO:0000313" key="3">
    <source>
        <dbReference type="Proteomes" id="UP001596306"/>
    </source>
</evidence>
<evidence type="ECO:0000313" key="2">
    <source>
        <dbReference type="EMBL" id="MFC6355155.1"/>
    </source>
</evidence>
<organism evidence="2 3">
    <name type="scientific">Luethyella okanaganae</name>
    <dbReference type="NCBI Taxonomy" id="69372"/>
    <lineage>
        <taxon>Bacteria</taxon>
        <taxon>Bacillati</taxon>
        <taxon>Actinomycetota</taxon>
        <taxon>Actinomycetes</taxon>
        <taxon>Micrococcales</taxon>
        <taxon>Microbacteriaceae</taxon>
        <taxon>Luethyella</taxon>
    </lineage>
</organism>
<keyword evidence="3" id="KW-1185">Reference proteome</keyword>